<keyword evidence="8 13" id="KW-1133">Transmembrane helix</keyword>
<evidence type="ECO:0000256" key="3">
    <source>
        <dbReference type="ARBA" id="ARBA00022538"/>
    </source>
</evidence>
<evidence type="ECO:0000256" key="12">
    <source>
        <dbReference type="SAM" id="MobiDB-lite"/>
    </source>
</evidence>
<evidence type="ECO:0000256" key="7">
    <source>
        <dbReference type="ARBA" id="ARBA00022958"/>
    </source>
</evidence>
<feature type="region of interest" description="Disordered" evidence="12">
    <location>
        <begin position="339"/>
        <end position="361"/>
    </location>
</feature>
<evidence type="ECO:0000313" key="18">
    <source>
        <dbReference type="Proteomes" id="UP000274504"/>
    </source>
</evidence>
<dbReference type="PANTHER" id="PTHR11537">
    <property type="entry name" value="VOLTAGE-GATED POTASSIUM CHANNEL"/>
    <property type="match status" value="1"/>
</dbReference>
<evidence type="ECO:0000256" key="11">
    <source>
        <dbReference type="ARBA" id="ARBA00023303"/>
    </source>
</evidence>
<dbReference type="Proteomes" id="UP000321570">
    <property type="component" value="Unassembled WGS sequence"/>
</dbReference>
<dbReference type="Proteomes" id="UP000274504">
    <property type="component" value="Unassembled WGS sequence"/>
</dbReference>
<dbReference type="WBParaSite" id="HDID_0000020001-mRNA-1">
    <property type="protein sequence ID" value="HDID_0000020001-mRNA-1"/>
    <property type="gene ID" value="HDID_0000020001"/>
</dbReference>
<dbReference type="Pfam" id="PF00520">
    <property type="entry name" value="Ion_trans"/>
    <property type="match status" value="1"/>
</dbReference>
<dbReference type="OrthoDB" id="10025005at2759"/>
<accession>A0A0R3S7Y4</accession>
<keyword evidence="5" id="KW-0631">Potassium channel</keyword>
<dbReference type="GO" id="GO:0005249">
    <property type="term" value="F:voltage-gated potassium channel activity"/>
    <property type="evidence" value="ECO:0007669"/>
    <property type="project" value="InterPro"/>
</dbReference>
<evidence type="ECO:0000256" key="6">
    <source>
        <dbReference type="ARBA" id="ARBA00022882"/>
    </source>
</evidence>
<sequence>MIASVLCFCFSTSWTFRTSASENYATAELANISNLFDSPLDICEGTRTDNLKVRKDCFTEPAKGLVILDMVLNVVLTGEFLLKVLLAPDKHKFLTSVVSIIDMMNLFTYWIYISVFYFTYYYKKQIFDILDPSKIVDRPPNNLWLLNILSMTQIMRILRIFKVSKISRGLRVLMLTVKKSIPELMLLAFLLMNGMFLFSCMIYMAEYSVNDTFANIPEAFWWSIITLTTVGYGDTYPKGTAGYIVGSMAAICGCVVTGLAIPIIGNNFNTYYMYMKNQLKEDKYLKELRRDINSVSGNNIMKGLGGFAEKTGIPMLQRKYRQFRGDKQYPVSNRVTNVNAAKREEGRRKPKPMLSPNKKKFFPESETTENLTKGLLMGATSRSVGAEVNNLDENTRTTTLERVSVSETSNHRQSIGMHSDPIADRRTSMLHPLATDGLLNLIPSSEIHTSESLIRPDWEEPSEMELEEIRYIHAALRRRRTSNIDRESFGSSVDQHPNGVPFSSEFTISPNEPHPEQMNGDENSFYATADFCKLSNLPNNTGLKRNYV</sequence>
<keyword evidence="3" id="KW-0633">Potassium transport</keyword>
<dbReference type="GO" id="GO:0008076">
    <property type="term" value="C:voltage-gated potassium channel complex"/>
    <property type="evidence" value="ECO:0007669"/>
    <property type="project" value="InterPro"/>
</dbReference>
<dbReference type="PRINTS" id="PR00169">
    <property type="entry name" value="KCHANNEL"/>
</dbReference>
<keyword evidence="4 13" id="KW-0812">Transmembrane</keyword>
<feature type="signal peptide" evidence="14">
    <location>
        <begin position="1"/>
        <end position="21"/>
    </location>
</feature>
<reference evidence="20" key="1">
    <citation type="submission" date="2017-02" db="UniProtKB">
        <authorList>
            <consortium name="WormBaseParasite"/>
        </authorList>
    </citation>
    <scope>IDENTIFICATION</scope>
</reference>
<dbReference type="InterPro" id="IPR028325">
    <property type="entry name" value="VG_K_chnl"/>
</dbReference>
<feature type="transmembrane region" description="Helical" evidence="13">
    <location>
        <begin position="184"/>
        <end position="205"/>
    </location>
</feature>
<keyword evidence="19" id="KW-1185">Reference proteome</keyword>
<evidence type="ECO:0000313" key="16">
    <source>
        <dbReference type="EMBL" id="VDL14128.1"/>
    </source>
</evidence>
<feature type="domain" description="Ion transport" evidence="15">
    <location>
        <begin position="63"/>
        <end position="271"/>
    </location>
</feature>
<keyword evidence="11" id="KW-0407">Ion channel</keyword>
<evidence type="ECO:0000259" key="15">
    <source>
        <dbReference type="Pfam" id="PF00520"/>
    </source>
</evidence>
<evidence type="ECO:0000256" key="13">
    <source>
        <dbReference type="SAM" id="Phobius"/>
    </source>
</evidence>
<dbReference type="SUPFAM" id="SSF81324">
    <property type="entry name" value="Voltage-gated potassium channels"/>
    <property type="match status" value="1"/>
</dbReference>
<keyword evidence="2" id="KW-0813">Transport</keyword>
<dbReference type="Gene3D" id="1.20.120.350">
    <property type="entry name" value="Voltage-gated potassium channels. Chain C"/>
    <property type="match status" value="1"/>
</dbReference>
<evidence type="ECO:0000256" key="5">
    <source>
        <dbReference type="ARBA" id="ARBA00022826"/>
    </source>
</evidence>
<gene>
    <name evidence="16" type="ORF">HDID_LOCUS201</name>
    <name evidence="17" type="ORF">WMSIL1_LOCUS15164</name>
</gene>
<reference evidence="17 19" key="3">
    <citation type="submission" date="2019-07" db="EMBL/GenBank/DDBJ databases">
        <authorList>
            <person name="Jastrzebski P J."/>
            <person name="Paukszto L."/>
            <person name="Jastrzebski P J."/>
        </authorList>
    </citation>
    <scope>NUCLEOTIDE SEQUENCE [LARGE SCALE GENOMIC DNA]</scope>
    <source>
        <strain evidence="17 19">WMS-il1</strain>
    </source>
</reference>
<dbReference type="PANTHER" id="PTHR11537:SF254">
    <property type="entry name" value="POTASSIUM VOLTAGE-GATED CHANNEL PROTEIN SHAB"/>
    <property type="match status" value="1"/>
</dbReference>
<keyword evidence="9" id="KW-0406">Ion transport</keyword>
<evidence type="ECO:0000313" key="19">
    <source>
        <dbReference type="Proteomes" id="UP000321570"/>
    </source>
</evidence>
<dbReference type="InterPro" id="IPR027359">
    <property type="entry name" value="Volt_channel_dom_sf"/>
</dbReference>
<evidence type="ECO:0000256" key="2">
    <source>
        <dbReference type="ARBA" id="ARBA00022448"/>
    </source>
</evidence>
<feature type="chain" id="PRO_5044546486" evidence="14">
    <location>
        <begin position="22"/>
        <end position="548"/>
    </location>
</feature>
<dbReference type="AlphaFoldDB" id="A0A0R3S7Y4"/>
<comment type="subcellular location">
    <subcellularLocation>
        <location evidence="1">Membrane</location>
        <topology evidence="1">Multi-pass membrane protein</topology>
    </subcellularLocation>
</comment>
<evidence type="ECO:0000256" key="14">
    <source>
        <dbReference type="SAM" id="SignalP"/>
    </source>
</evidence>
<feature type="transmembrane region" description="Helical" evidence="13">
    <location>
        <begin position="106"/>
        <end position="123"/>
    </location>
</feature>
<evidence type="ECO:0000256" key="1">
    <source>
        <dbReference type="ARBA" id="ARBA00004141"/>
    </source>
</evidence>
<keyword evidence="6" id="KW-0851">Voltage-gated channel</keyword>
<organism evidence="20">
    <name type="scientific">Hymenolepis diminuta</name>
    <name type="common">Rat tapeworm</name>
    <dbReference type="NCBI Taxonomy" id="6216"/>
    <lineage>
        <taxon>Eukaryota</taxon>
        <taxon>Metazoa</taxon>
        <taxon>Spiralia</taxon>
        <taxon>Lophotrochozoa</taxon>
        <taxon>Platyhelminthes</taxon>
        <taxon>Cestoda</taxon>
        <taxon>Eucestoda</taxon>
        <taxon>Cyclophyllidea</taxon>
        <taxon>Hymenolepididae</taxon>
        <taxon>Hymenolepis</taxon>
    </lineage>
</organism>
<protein>
    <submittedName>
        <fullName evidence="20">Ion_trans domain-containing protein</fullName>
    </submittedName>
</protein>
<feature type="transmembrane region" description="Helical" evidence="13">
    <location>
        <begin position="65"/>
        <end position="86"/>
    </location>
</feature>
<dbReference type="EMBL" id="CABIJS010000719">
    <property type="protein sequence ID" value="VUZ57612.1"/>
    <property type="molecule type" value="Genomic_DNA"/>
</dbReference>
<dbReference type="Gene3D" id="1.10.287.70">
    <property type="match status" value="1"/>
</dbReference>
<proteinExistence type="predicted"/>
<keyword evidence="10 13" id="KW-0472">Membrane</keyword>
<evidence type="ECO:0000256" key="9">
    <source>
        <dbReference type="ARBA" id="ARBA00023065"/>
    </source>
</evidence>
<dbReference type="GO" id="GO:0001508">
    <property type="term" value="P:action potential"/>
    <property type="evidence" value="ECO:0007669"/>
    <property type="project" value="TreeGrafter"/>
</dbReference>
<dbReference type="EMBL" id="UYSG01000022">
    <property type="protein sequence ID" value="VDL14128.1"/>
    <property type="molecule type" value="Genomic_DNA"/>
</dbReference>
<evidence type="ECO:0000256" key="8">
    <source>
        <dbReference type="ARBA" id="ARBA00022989"/>
    </source>
</evidence>
<evidence type="ECO:0000256" key="10">
    <source>
        <dbReference type="ARBA" id="ARBA00023136"/>
    </source>
</evidence>
<keyword evidence="7" id="KW-0630">Potassium</keyword>
<evidence type="ECO:0000313" key="17">
    <source>
        <dbReference type="EMBL" id="VUZ57612.1"/>
    </source>
</evidence>
<name>A0A0R3S7Y4_HYMDI</name>
<dbReference type="InterPro" id="IPR005821">
    <property type="entry name" value="Ion_trans_dom"/>
</dbReference>
<feature type="transmembrane region" description="Helical" evidence="13">
    <location>
        <begin position="241"/>
        <end position="265"/>
    </location>
</feature>
<keyword evidence="14" id="KW-0732">Signal</keyword>
<evidence type="ECO:0000256" key="4">
    <source>
        <dbReference type="ARBA" id="ARBA00022692"/>
    </source>
</evidence>
<evidence type="ECO:0000313" key="20">
    <source>
        <dbReference type="WBParaSite" id="HDID_0000020001-mRNA-1"/>
    </source>
</evidence>
<reference evidence="16 18" key="2">
    <citation type="submission" date="2018-11" db="EMBL/GenBank/DDBJ databases">
        <authorList>
            <consortium name="Pathogen Informatics"/>
        </authorList>
    </citation>
    <scope>NUCLEOTIDE SEQUENCE [LARGE SCALE GENOMIC DNA]</scope>
</reference>
<dbReference type="STRING" id="6216.A0A0R3S7Y4"/>
<dbReference type="FunFam" id="1.10.287.70:FF:000028">
    <property type="entry name" value="potassium voltage-gated channel subfamily D member 3"/>
    <property type="match status" value="1"/>
</dbReference>